<evidence type="ECO:0000259" key="5">
    <source>
        <dbReference type="PROSITE" id="PS50921"/>
    </source>
</evidence>
<dbReference type="RefSeq" id="WP_345455172.1">
    <property type="nucleotide sequence ID" value="NZ_BAABKG010000001.1"/>
</dbReference>
<keyword evidence="1" id="KW-0808">Transferase</keyword>
<protein>
    <submittedName>
        <fullName evidence="6">GAF and ANTAR domain-containing protein</fullName>
    </submittedName>
</protein>
<dbReference type="PROSITE" id="PS50921">
    <property type="entry name" value="ANTAR"/>
    <property type="match status" value="1"/>
</dbReference>
<dbReference type="Gene3D" id="1.10.10.10">
    <property type="entry name" value="Winged helix-like DNA-binding domain superfamily/Winged helix DNA-binding domain"/>
    <property type="match status" value="1"/>
</dbReference>
<accession>A0ABP9PB85</accession>
<keyword evidence="7" id="KW-1185">Reference proteome</keyword>
<feature type="domain" description="ANTAR" evidence="5">
    <location>
        <begin position="167"/>
        <end position="228"/>
    </location>
</feature>
<dbReference type="EMBL" id="BAABKG010000001">
    <property type="protein sequence ID" value="GAA5143822.1"/>
    <property type="molecule type" value="Genomic_DNA"/>
</dbReference>
<dbReference type="SUPFAM" id="SSF55781">
    <property type="entry name" value="GAF domain-like"/>
    <property type="match status" value="1"/>
</dbReference>
<evidence type="ECO:0000313" key="6">
    <source>
        <dbReference type="EMBL" id="GAA5143822.1"/>
    </source>
</evidence>
<dbReference type="Pfam" id="PF13185">
    <property type="entry name" value="GAF_2"/>
    <property type="match status" value="1"/>
</dbReference>
<gene>
    <name evidence="6" type="ORF">GCM10023340_10150</name>
</gene>
<evidence type="ECO:0000256" key="2">
    <source>
        <dbReference type="ARBA" id="ARBA00022777"/>
    </source>
</evidence>
<dbReference type="PIRSF" id="PIRSF036625">
    <property type="entry name" value="GAF_ANTAR"/>
    <property type="match status" value="1"/>
</dbReference>
<dbReference type="InterPro" id="IPR005561">
    <property type="entry name" value="ANTAR"/>
</dbReference>
<dbReference type="SMART" id="SM00065">
    <property type="entry name" value="GAF"/>
    <property type="match status" value="1"/>
</dbReference>
<dbReference type="Pfam" id="PF03861">
    <property type="entry name" value="ANTAR"/>
    <property type="match status" value="1"/>
</dbReference>
<dbReference type="SUPFAM" id="SSF52172">
    <property type="entry name" value="CheY-like"/>
    <property type="match status" value="1"/>
</dbReference>
<evidence type="ECO:0000256" key="4">
    <source>
        <dbReference type="ARBA" id="ARBA00023163"/>
    </source>
</evidence>
<dbReference type="InterPro" id="IPR036388">
    <property type="entry name" value="WH-like_DNA-bd_sf"/>
</dbReference>
<sequence length="240" mass="25328">METETETASSTLRMAGAARDLQAAWTAGGMEHLYYLAARTALASVDGATAAGLSLVRRKEKIRIHGATDPIVERIGALQDELEEGPCIEAVWEQPVVHSDDLLDEPRFPAWAAAVVDETGVRSALSVRIFTHGGTLGALCLYSREPHAFDEEAVDCAVALAAHIAVAVAGAEDVEGLRVALDSRTVIGQATGIVMERYGISAPAAFSLLSRVASTAEIKIRQVADELVETGQLRGAPEPG</sequence>
<evidence type="ECO:0000256" key="1">
    <source>
        <dbReference type="ARBA" id="ARBA00022679"/>
    </source>
</evidence>
<keyword evidence="4" id="KW-0804">Transcription</keyword>
<keyword evidence="2" id="KW-0418">Kinase</keyword>
<dbReference type="SMART" id="SM01012">
    <property type="entry name" value="ANTAR"/>
    <property type="match status" value="1"/>
</dbReference>
<proteinExistence type="predicted"/>
<dbReference type="Gene3D" id="3.30.450.40">
    <property type="match status" value="1"/>
</dbReference>
<dbReference type="InterPro" id="IPR012074">
    <property type="entry name" value="GAF_ANTAR"/>
</dbReference>
<dbReference type="InterPro" id="IPR029016">
    <property type="entry name" value="GAF-like_dom_sf"/>
</dbReference>
<evidence type="ECO:0000313" key="7">
    <source>
        <dbReference type="Proteomes" id="UP001500221"/>
    </source>
</evidence>
<dbReference type="InterPro" id="IPR011006">
    <property type="entry name" value="CheY-like_superfamily"/>
</dbReference>
<keyword evidence="3" id="KW-0805">Transcription regulation</keyword>
<reference evidence="7" key="1">
    <citation type="journal article" date="2019" name="Int. J. Syst. Evol. Microbiol.">
        <title>The Global Catalogue of Microorganisms (GCM) 10K type strain sequencing project: providing services to taxonomists for standard genome sequencing and annotation.</title>
        <authorList>
            <consortium name="The Broad Institute Genomics Platform"/>
            <consortium name="The Broad Institute Genome Sequencing Center for Infectious Disease"/>
            <person name="Wu L."/>
            <person name="Ma J."/>
        </authorList>
    </citation>
    <scope>NUCLEOTIDE SEQUENCE [LARGE SCALE GENOMIC DNA]</scope>
    <source>
        <strain evidence="7">JCM 18459</strain>
    </source>
</reference>
<comment type="caution">
    <text evidence="6">The sequence shown here is derived from an EMBL/GenBank/DDBJ whole genome shotgun (WGS) entry which is preliminary data.</text>
</comment>
<dbReference type="Proteomes" id="UP001500221">
    <property type="component" value="Unassembled WGS sequence"/>
</dbReference>
<organism evidence="6 7">
    <name type="scientific">Nocardioides marinquilinus</name>
    <dbReference type="NCBI Taxonomy" id="1210400"/>
    <lineage>
        <taxon>Bacteria</taxon>
        <taxon>Bacillati</taxon>
        <taxon>Actinomycetota</taxon>
        <taxon>Actinomycetes</taxon>
        <taxon>Propionibacteriales</taxon>
        <taxon>Nocardioidaceae</taxon>
        <taxon>Nocardioides</taxon>
    </lineage>
</organism>
<dbReference type="InterPro" id="IPR003018">
    <property type="entry name" value="GAF"/>
</dbReference>
<evidence type="ECO:0000256" key="3">
    <source>
        <dbReference type="ARBA" id="ARBA00023015"/>
    </source>
</evidence>
<name>A0ABP9PB85_9ACTN</name>